<evidence type="ECO:0000259" key="3">
    <source>
        <dbReference type="Pfam" id="PF02525"/>
    </source>
</evidence>
<dbReference type="PANTHER" id="PTHR10204:SF34">
    <property type="entry name" value="NAD(P)H DEHYDROGENASE [QUINONE] 1 ISOFORM 1"/>
    <property type="match status" value="1"/>
</dbReference>
<gene>
    <name evidence="4" type="ORF">G7084_02690</name>
</gene>
<dbReference type="Gene3D" id="3.40.50.360">
    <property type="match status" value="1"/>
</dbReference>
<dbReference type="AlphaFoldDB" id="A0A6G8AZB3"/>
<dbReference type="KEGG" id="wco:G7084_02690"/>
<dbReference type="Proteomes" id="UP000500741">
    <property type="component" value="Chromosome"/>
</dbReference>
<accession>A0A6G8AZB3</accession>
<name>A0A6G8AZB3_9LACO</name>
<dbReference type="RefSeq" id="WP_166009826.1">
    <property type="nucleotide sequence ID" value="NZ_CP049888.1"/>
</dbReference>
<protein>
    <submittedName>
        <fullName evidence="4">NAD(P)H-dependent oxidoreductase</fullName>
    </submittedName>
</protein>
<organism evidence="4 5">
    <name type="scientific">Weissella coleopterorum</name>
    <dbReference type="NCBI Taxonomy" id="2714949"/>
    <lineage>
        <taxon>Bacteria</taxon>
        <taxon>Bacillati</taxon>
        <taxon>Bacillota</taxon>
        <taxon>Bacilli</taxon>
        <taxon>Lactobacillales</taxon>
        <taxon>Lactobacillaceae</taxon>
        <taxon>Weissella</taxon>
    </lineage>
</organism>
<sequence>MKTLIIYNHPYDGSYNHAILEAVINGINQNHGDYEVIDLDKENFNPVMNANDLLGFVKHQAVDPMAISYAEKIHQADHVVFIFPIWWELMPAMTKGFIDKVIYPGLTYDYKKNGLSMVSLLPNLQSTTVITTMNTPKVMYKLIDGNAVKKALIKGTFKKSGMKNVKWMSFNMIKMVKPEKRVKWLKKIERTFSKMES</sequence>
<dbReference type="GO" id="GO:0003955">
    <property type="term" value="F:NAD(P)H dehydrogenase (quinone) activity"/>
    <property type="evidence" value="ECO:0007669"/>
    <property type="project" value="TreeGrafter"/>
</dbReference>
<dbReference type="InterPro" id="IPR051545">
    <property type="entry name" value="NAD(P)H_dehydrogenase_qn"/>
</dbReference>
<reference evidence="4 5" key="1">
    <citation type="submission" date="2020-03" db="EMBL/GenBank/DDBJ databases">
        <title>Weissella sp. nov., isolated from Cybister lewisianus.</title>
        <authorList>
            <person name="Hyun D.-W."/>
            <person name="Bae J.-W."/>
        </authorList>
    </citation>
    <scope>NUCLEOTIDE SEQUENCE [LARGE SCALE GENOMIC DNA]</scope>
    <source>
        <strain evidence="4 5">HDW19</strain>
    </source>
</reference>
<dbReference type="Pfam" id="PF02525">
    <property type="entry name" value="Flavodoxin_2"/>
    <property type="match status" value="1"/>
</dbReference>
<keyword evidence="2" id="KW-0560">Oxidoreductase</keyword>
<comment type="similarity">
    <text evidence="1">Belongs to the NAD(P)H dehydrogenase (quinone) family.</text>
</comment>
<evidence type="ECO:0000256" key="2">
    <source>
        <dbReference type="ARBA" id="ARBA00023002"/>
    </source>
</evidence>
<dbReference type="InterPro" id="IPR029039">
    <property type="entry name" value="Flavoprotein-like_sf"/>
</dbReference>
<proteinExistence type="inferred from homology"/>
<dbReference type="EMBL" id="CP049888">
    <property type="protein sequence ID" value="QIL50327.1"/>
    <property type="molecule type" value="Genomic_DNA"/>
</dbReference>
<evidence type="ECO:0000313" key="4">
    <source>
        <dbReference type="EMBL" id="QIL50327.1"/>
    </source>
</evidence>
<evidence type="ECO:0000256" key="1">
    <source>
        <dbReference type="ARBA" id="ARBA00006252"/>
    </source>
</evidence>
<dbReference type="SUPFAM" id="SSF52218">
    <property type="entry name" value="Flavoproteins"/>
    <property type="match status" value="1"/>
</dbReference>
<dbReference type="InterPro" id="IPR003680">
    <property type="entry name" value="Flavodoxin_fold"/>
</dbReference>
<evidence type="ECO:0000313" key="5">
    <source>
        <dbReference type="Proteomes" id="UP000500741"/>
    </source>
</evidence>
<dbReference type="PANTHER" id="PTHR10204">
    <property type="entry name" value="NAD P H OXIDOREDUCTASE-RELATED"/>
    <property type="match status" value="1"/>
</dbReference>
<dbReference type="GO" id="GO:0005829">
    <property type="term" value="C:cytosol"/>
    <property type="evidence" value="ECO:0007669"/>
    <property type="project" value="TreeGrafter"/>
</dbReference>
<feature type="domain" description="Flavodoxin-like fold" evidence="3">
    <location>
        <begin position="1"/>
        <end position="178"/>
    </location>
</feature>
<keyword evidence="5" id="KW-1185">Reference proteome</keyword>